<keyword evidence="2" id="KW-1185">Reference proteome</keyword>
<proteinExistence type="predicted"/>
<protein>
    <recommendedName>
        <fullName evidence="3">DUF222 domain-containing protein</fullName>
    </recommendedName>
</protein>
<reference evidence="1 2" key="1">
    <citation type="journal article" date="2019" name="Int. J. Syst. Evol. Microbiol.">
        <title>The Global Catalogue of Microorganisms (GCM) 10K type strain sequencing project: providing services to taxonomists for standard genome sequencing and annotation.</title>
        <authorList>
            <consortium name="The Broad Institute Genomics Platform"/>
            <consortium name="The Broad Institute Genome Sequencing Center for Infectious Disease"/>
            <person name="Wu L."/>
            <person name="Ma J."/>
        </authorList>
    </citation>
    <scope>NUCLEOTIDE SEQUENCE [LARGE SCALE GENOMIC DNA]</scope>
    <source>
        <strain evidence="1 2">JCM 10425</strain>
    </source>
</reference>
<dbReference type="EMBL" id="BAAAGX010000018">
    <property type="protein sequence ID" value="GAA0258387.1"/>
    <property type="molecule type" value="Genomic_DNA"/>
</dbReference>
<comment type="caution">
    <text evidence="1">The sequence shown here is derived from an EMBL/GenBank/DDBJ whole genome shotgun (WGS) entry which is preliminary data.</text>
</comment>
<evidence type="ECO:0000313" key="1">
    <source>
        <dbReference type="EMBL" id="GAA0258387.1"/>
    </source>
</evidence>
<dbReference type="Proteomes" id="UP001500967">
    <property type="component" value="Unassembled WGS sequence"/>
</dbReference>
<gene>
    <name evidence="1" type="ORF">GCM10009539_49680</name>
</gene>
<sequence length="127" mass="13990">MSGMSGDAVDQLWDSLVDQHMDSIWGIATTAGLDGAEAAVISQLTWLRMAERWTTVRALSRTKDPTLHPVERSATQVDEWILHTARSEVDAWLRDERRRSREALFADGGVVRMAPGFQAADAGGPAR</sequence>
<evidence type="ECO:0000313" key="2">
    <source>
        <dbReference type="Proteomes" id="UP001500967"/>
    </source>
</evidence>
<accession>A0ABN0UQL8</accession>
<dbReference type="Gene3D" id="1.10.1740.10">
    <property type="match status" value="1"/>
</dbReference>
<evidence type="ECO:0008006" key="3">
    <source>
        <dbReference type="Google" id="ProtNLM"/>
    </source>
</evidence>
<name>A0ABN0UQL8_9ACTN</name>
<organism evidence="1 2">
    <name type="scientific">Cryptosporangium japonicum</name>
    <dbReference type="NCBI Taxonomy" id="80872"/>
    <lineage>
        <taxon>Bacteria</taxon>
        <taxon>Bacillati</taxon>
        <taxon>Actinomycetota</taxon>
        <taxon>Actinomycetes</taxon>
        <taxon>Cryptosporangiales</taxon>
        <taxon>Cryptosporangiaceae</taxon>
        <taxon>Cryptosporangium</taxon>
    </lineage>
</organism>